<keyword evidence="3" id="KW-1185">Reference proteome</keyword>
<dbReference type="PANTHER" id="PTHR12128">
    <property type="entry name" value="DIHYDRODIPICOLINATE SYNTHASE"/>
    <property type="match status" value="1"/>
</dbReference>
<accession>A0A9X4QPJ3</accession>
<comment type="caution">
    <text evidence="2">The sequence shown here is derived from an EMBL/GenBank/DDBJ whole genome shotgun (WGS) entry which is preliminary data.</text>
</comment>
<sequence>MATVYLSEALNAALQDGLVIPAHPLALDADRKLDERRQRALTRYYVASGAGGVAVGVHSTQFEIRDPEHDLYETVLRMAAEEVDKAAPSRPFVKVAGVCGPLEQALSETATALKLGYDAVLLSMGGLGQLTEEALLDRTRQVAAVMPVIGFYLQPSVGGRIFTYDFWRAFADIPNVVAIKMAPFNRYQTLDVARAVCHSVRKDEIALYTGNDDNIVADLFTTYRFTIDGRTVEKQVVGGLLGHWAVWTQKAVALLEEIKTARKEPAIAKEWLVRNVQVTDSNAAFFDPSHQFAGCIPGIHEVLRRQGLLQGTWCLNPHEELSTGQSEEIDRVYAQYPDLNDDAFVAAHLEEWLQER</sequence>
<dbReference type="GO" id="GO:0008840">
    <property type="term" value="F:4-hydroxy-tetrahydrodipicolinate synthase activity"/>
    <property type="evidence" value="ECO:0007669"/>
    <property type="project" value="TreeGrafter"/>
</dbReference>
<dbReference type="InterPro" id="IPR002220">
    <property type="entry name" value="DapA-like"/>
</dbReference>
<dbReference type="Gene3D" id="3.20.20.70">
    <property type="entry name" value="Aldolase class I"/>
    <property type="match status" value="1"/>
</dbReference>
<dbReference type="InterPro" id="IPR013785">
    <property type="entry name" value="Aldolase_TIM"/>
</dbReference>
<dbReference type="Pfam" id="PF00701">
    <property type="entry name" value="DHDPS"/>
    <property type="match status" value="1"/>
</dbReference>
<keyword evidence="1" id="KW-0456">Lyase</keyword>
<dbReference type="RefSeq" id="WP_277567340.1">
    <property type="nucleotide sequence ID" value="NZ_JAPDHZ010000004.1"/>
</dbReference>
<dbReference type="CDD" id="cd00408">
    <property type="entry name" value="DHDPS-like"/>
    <property type="match status" value="1"/>
</dbReference>
<dbReference type="PANTHER" id="PTHR12128:SF51">
    <property type="entry name" value="BLL4205 PROTEIN"/>
    <property type="match status" value="1"/>
</dbReference>
<dbReference type="Proteomes" id="UP001153387">
    <property type="component" value="Unassembled WGS sequence"/>
</dbReference>
<name>A0A9X4QPJ3_9BACL</name>
<dbReference type="AlphaFoldDB" id="A0A9X4QPJ3"/>
<dbReference type="SMART" id="SM01130">
    <property type="entry name" value="DHDPS"/>
    <property type="match status" value="1"/>
</dbReference>
<protein>
    <submittedName>
        <fullName evidence="2">Dihydrodipicolinate synthase family protein</fullName>
    </submittedName>
</protein>
<dbReference type="SUPFAM" id="SSF51569">
    <property type="entry name" value="Aldolase"/>
    <property type="match status" value="1"/>
</dbReference>
<gene>
    <name evidence="2" type="ORF">OMP38_24160</name>
</gene>
<evidence type="ECO:0000256" key="1">
    <source>
        <dbReference type="ARBA" id="ARBA00023239"/>
    </source>
</evidence>
<evidence type="ECO:0000313" key="2">
    <source>
        <dbReference type="EMBL" id="MDG0793581.1"/>
    </source>
</evidence>
<proteinExistence type="predicted"/>
<reference evidence="2 3" key="1">
    <citation type="submission" date="2022-10" db="EMBL/GenBank/DDBJ databases">
        <title>Comparative genomic analysis of Cohnella hashimotonis sp. nov., isolated from the International Space Station.</title>
        <authorList>
            <person name="Simpson A."/>
            <person name="Venkateswaran K."/>
        </authorList>
    </citation>
    <scope>NUCLEOTIDE SEQUENCE [LARGE SCALE GENOMIC DNA]</scope>
    <source>
        <strain evidence="2 3">DSM 18997</strain>
    </source>
</reference>
<evidence type="ECO:0000313" key="3">
    <source>
        <dbReference type="Proteomes" id="UP001153387"/>
    </source>
</evidence>
<dbReference type="EMBL" id="JAPDHZ010000004">
    <property type="protein sequence ID" value="MDG0793581.1"/>
    <property type="molecule type" value="Genomic_DNA"/>
</dbReference>
<organism evidence="2 3">
    <name type="scientific">Cohnella ginsengisoli</name>
    <dbReference type="NCBI Taxonomy" id="425004"/>
    <lineage>
        <taxon>Bacteria</taxon>
        <taxon>Bacillati</taxon>
        <taxon>Bacillota</taxon>
        <taxon>Bacilli</taxon>
        <taxon>Bacillales</taxon>
        <taxon>Paenibacillaceae</taxon>
        <taxon>Cohnella</taxon>
    </lineage>
</organism>